<dbReference type="AlphaFoldDB" id="A0A699H764"/>
<dbReference type="Pfam" id="PF07727">
    <property type="entry name" value="RVT_2"/>
    <property type="match status" value="1"/>
</dbReference>
<proteinExistence type="predicted"/>
<dbReference type="Gene3D" id="3.60.10.10">
    <property type="entry name" value="Endonuclease/exonuclease/phosphatase"/>
    <property type="match status" value="1"/>
</dbReference>
<feature type="chain" id="PRO_5025616997" description="Reverse transcriptase Ty1/copia-type domain-containing protein" evidence="1">
    <location>
        <begin position="18"/>
        <end position="554"/>
    </location>
</feature>
<evidence type="ECO:0000259" key="2">
    <source>
        <dbReference type="Pfam" id="PF07727"/>
    </source>
</evidence>
<dbReference type="InterPro" id="IPR013103">
    <property type="entry name" value="RVT_2"/>
</dbReference>
<dbReference type="SUPFAM" id="SSF56219">
    <property type="entry name" value="DNase I-like"/>
    <property type="match status" value="1"/>
</dbReference>
<feature type="non-terminal residue" evidence="3">
    <location>
        <position position="554"/>
    </location>
</feature>
<sequence length="554" mass="64285">MLSLFFLLLFLISNSSAVVSKMEKIITMIIKESKELPRELVNLLAMNGKIKNEIASPVGVQLAKKVLKSYADQLNPDNLEPDMTVNPESEKKTLAVVKMPSKSVTTKNGKCKRQWFDEISSYYPYEKNIVEKAIVDEVQDIFLFFQEENEGQSSRNFMFDDVNVEQIERRPTRDKRQPSYLDDYELDVKNAFLYGELDRDVFMKQPTGYVSKEHPYYVCRLKKALYGLKQAPRAWYDKVAQYLNFYGFMVSDADSSLFIKLESKIHLLVLLYIDDMIITEDNEAEISMLKDDLSVHFEIKYLGEAGYFLDKSTEIKTFMEPNLKLKKNEGTLLKDAKKYRQLVGSLIYLTMTRQELSYCVGKVSQFMQCPRTSHLEASKMILQYVKDDRHFTIGYCFSTGSVMVSWCSKKQLVVILSSTMAEYVGIDGDIVANVYAPQNPIEKKKLWDNLKIIRRNTQGHWLCFGDYNAIWDESDGKGILLELLEMKKMSKLDRIVISHDVFEFWPKIHVTTLPRRMLKESLEYEKSNLVKQLEDLDDKVDYGLLSESGLNRKK</sequence>
<accession>A0A699H764</accession>
<evidence type="ECO:0000256" key="1">
    <source>
        <dbReference type="SAM" id="SignalP"/>
    </source>
</evidence>
<dbReference type="PANTHER" id="PTHR11439">
    <property type="entry name" value="GAG-POL-RELATED RETROTRANSPOSON"/>
    <property type="match status" value="1"/>
</dbReference>
<dbReference type="InterPro" id="IPR036691">
    <property type="entry name" value="Endo/exonu/phosph_ase_sf"/>
</dbReference>
<gene>
    <name evidence="3" type="ORF">Tci_333766</name>
</gene>
<name>A0A699H764_TANCI</name>
<keyword evidence="1" id="KW-0732">Signal</keyword>
<reference evidence="3" key="1">
    <citation type="journal article" date="2019" name="Sci. Rep.">
        <title>Draft genome of Tanacetum cinerariifolium, the natural source of mosquito coil.</title>
        <authorList>
            <person name="Yamashiro T."/>
            <person name="Shiraishi A."/>
            <person name="Satake H."/>
            <person name="Nakayama K."/>
        </authorList>
    </citation>
    <scope>NUCLEOTIDE SEQUENCE</scope>
</reference>
<dbReference type="SUPFAM" id="SSF56672">
    <property type="entry name" value="DNA/RNA polymerases"/>
    <property type="match status" value="1"/>
</dbReference>
<dbReference type="EMBL" id="BKCJ010119215">
    <property type="protein sequence ID" value="GEX61791.1"/>
    <property type="molecule type" value="Genomic_DNA"/>
</dbReference>
<feature type="domain" description="Reverse transcriptase Ty1/copia-type" evidence="2">
    <location>
        <begin position="185"/>
        <end position="310"/>
    </location>
</feature>
<dbReference type="PANTHER" id="PTHR11439:SF481">
    <property type="entry name" value="REVERSE TRANSCRIPTASE TY1_COPIA-TYPE DOMAIN-CONTAINING PROTEIN"/>
    <property type="match status" value="1"/>
</dbReference>
<protein>
    <recommendedName>
        <fullName evidence="2">Reverse transcriptase Ty1/copia-type domain-containing protein</fullName>
    </recommendedName>
</protein>
<feature type="signal peptide" evidence="1">
    <location>
        <begin position="1"/>
        <end position="17"/>
    </location>
</feature>
<dbReference type="InterPro" id="IPR043502">
    <property type="entry name" value="DNA/RNA_pol_sf"/>
</dbReference>
<comment type="caution">
    <text evidence="3">The sequence shown here is derived from an EMBL/GenBank/DDBJ whole genome shotgun (WGS) entry which is preliminary data.</text>
</comment>
<organism evidence="3">
    <name type="scientific">Tanacetum cinerariifolium</name>
    <name type="common">Dalmatian daisy</name>
    <name type="synonym">Chrysanthemum cinerariifolium</name>
    <dbReference type="NCBI Taxonomy" id="118510"/>
    <lineage>
        <taxon>Eukaryota</taxon>
        <taxon>Viridiplantae</taxon>
        <taxon>Streptophyta</taxon>
        <taxon>Embryophyta</taxon>
        <taxon>Tracheophyta</taxon>
        <taxon>Spermatophyta</taxon>
        <taxon>Magnoliopsida</taxon>
        <taxon>eudicotyledons</taxon>
        <taxon>Gunneridae</taxon>
        <taxon>Pentapetalae</taxon>
        <taxon>asterids</taxon>
        <taxon>campanulids</taxon>
        <taxon>Asterales</taxon>
        <taxon>Asteraceae</taxon>
        <taxon>Asteroideae</taxon>
        <taxon>Anthemideae</taxon>
        <taxon>Anthemidinae</taxon>
        <taxon>Tanacetum</taxon>
    </lineage>
</organism>
<evidence type="ECO:0000313" key="3">
    <source>
        <dbReference type="EMBL" id="GEX61791.1"/>
    </source>
</evidence>